<evidence type="ECO:0000256" key="4">
    <source>
        <dbReference type="ARBA" id="ARBA00023163"/>
    </source>
</evidence>
<feature type="domain" description="RNA polymerase sigma factor 70 region 4 type 2" evidence="6">
    <location>
        <begin position="98"/>
        <end position="148"/>
    </location>
</feature>
<dbReference type="SUPFAM" id="SSF88659">
    <property type="entry name" value="Sigma3 and sigma4 domains of RNA polymerase sigma factors"/>
    <property type="match status" value="1"/>
</dbReference>
<keyword evidence="4" id="KW-0804">Transcription</keyword>
<dbReference type="InterPro" id="IPR007627">
    <property type="entry name" value="RNA_pol_sigma70_r2"/>
</dbReference>
<evidence type="ECO:0000256" key="1">
    <source>
        <dbReference type="ARBA" id="ARBA00010641"/>
    </source>
</evidence>
<dbReference type="AlphaFoldDB" id="A0A2S3ZED0"/>
<proteinExistence type="inferred from homology"/>
<reference evidence="8 9" key="1">
    <citation type="submission" date="2018-01" db="EMBL/GenBank/DDBJ databases">
        <title>Cryobacterium sp. nov., from glaciers in China.</title>
        <authorList>
            <person name="Liu Q."/>
            <person name="Xin Y.-H."/>
        </authorList>
    </citation>
    <scope>NUCLEOTIDE SEQUENCE [LARGE SCALE GENOMIC DNA]</scope>
    <source>
        <strain evidence="8 9">TMN-42</strain>
    </source>
</reference>
<evidence type="ECO:0000313" key="8">
    <source>
        <dbReference type="EMBL" id="POH64895.1"/>
    </source>
</evidence>
<evidence type="ECO:0000313" key="9">
    <source>
        <dbReference type="Proteomes" id="UP000237340"/>
    </source>
</evidence>
<accession>A0A2S3ZED0</accession>
<keyword evidence="9" id="KW-1185">Reference proteome</keyword>
<dbReference type="EMBL" id="PPXD01000018">
    <property type="protein sequence ID" value="POH64895.1"/>
    <property type="molecule type" value="Genomic_DNA"/>
</dbReference>
<dbReference type="GO" id="GO:0003677">
    <property type="term" value="F:DNA binding"/>
    <property type="evidence" value="ECO:0007669"/>
    <property type="project" value="InterPro"/>
</dbReference>
<dbReference type="Pfam" id="PF04542">
    <property type="entry name" value="Sigma70_r2"/>
    <property type="match status" value="1"/>
</dbReference>
<evidence type="ECO:0000259" key="7">
    <source>
        <dbReference type="Pfam" id="PF20239"/>
    </source>
</evidence>
<dbReference type="Proteomes" id="UP000237340">
    <property type="component" value="Unassembled WGS sequence"/>
</dbReference>
<name>A0A2S3ZED0_9MICO</name>
<protein>
    <submittedName>
        <fullName evidence="8">RNA polymerase subunit sigma-24</fullName>
    </submittedName>
</protein>
<keyword evidence="3" id="KW-0731">Sigma factor</keyword>
<sequence length="401" mass="43537">MLSATVRVAGDLDVAEECAQEAYVSALQAWTRDGVPERPGAWLTTAARNHALDRLRREVTLRRKLPLLVEPATVDPHDPADLDWPDAAVPDDRLRLVFTCCHPTLAPEARVALTLRLVCGVPTPDVARAFLVSEPTMAARITRAKKKISAARIPYRVPGRAELPERLDSVLTAVHLLFSTGHTAGEGDALVREELCDRAVHLARTLAALLPEQAETRGLLGLLLLTDARRATRTDEQGRLLLLADQDRTRWDQRAILEGLTMTAGALASGPPGRFTLQAAIAGVHAMAPSLEQTDWPRVVHLYDRLLAVWNTPVVALNRAAAVAFADGPAAALPLLDELATDPRLADYPYLPATRVDLLRRLGDAAGAAQSYRRAMELTANAAERAFLEQRLAEVSRAAGL</sequence>
<feature type="domain" description="DUF6596" evidence="7">
    <location>
        <begin position="166"/>
        <end position="264"/>
    </location>
</feature>
<dbReference type="InterPro" id="IPR046531">
    <property type="entry name" value="DUF6596"/>
</dbReference>
<evidence type="ECO:0000256" key="2">
    <source>
        <dbReference type="ARBA" id="ARBA00023015"/>
    </source>
</evidence>
<dbReference type="InterPro" id="IPR013325">
    <property type="entry name" value="RNA_pol_sigma_r2"/>
</dbReference>
<evidence type="ECO:0000259" key="5">
    <source>
        <dbReference type="Pfam" id="PF04542"/>
    </source>
</evidence>
<dbReference type="InterPro" id="IPR013324">
    <property type="entry name" value="RNA_pol_sigma_r3/r4-like"/>
</dbReference>
<evidence type="ECO:0000259" key="6">
    <source>
        <dbReference type="Pfam" id="PF08281"/>
    </source>
</evidence>
<dbReference type="GO" id="GO:0006352">
    <property type="term" value="P:DNA-templated transcription initiation"/>
    <property type="evidence" value="ECO:0007669"/>
    <property type="project" value="InterPro"/>
</dbReference>
<dbReference type="PANTHER" id="PTHR47756:SF2">
    <property type="entry name" value="BLL6612 PROTEIN"/>
    <property type="match status" value="1"/>
</dbReference>
<gene>
    <name evidence="8" type="ORF">C3B61_11465</name>
</gene>
<dbReference type="Gene3D" id="1.10.1740.10">
    <property type="match status" value="1"/>
</dbReference>
<comment type="caution">
    <text evidence="8">The sequence shown here is derived from an EMBL/GenBank/DDBJ whole genome shotgun (WGS) entry which is preliminary data.</text>
</comment>
<dbReference type="InterPro" id="IPR013249">
    <property type="entry name" value="RNA_pol_sigma70_r4_t2"/>
</dbReference>
<evidence type="ECO:0000256" key="3">
    <source>
        <dbReference type="ARBA" id="ARBA00023082"/>
    </source>
</evidence>
<dbReference type="SUPFAM" id="SSF88946">
    <property type="entry name" value="Sigma2 domain of RNA polymerase sigma factors"/>
    <property type="match status" value="1"/>
</dbReference>
<feature type="domain" description="RNA polymerase sigma-70 region 2" evidence="5">
    <location>
        <begin position="7"/>
        <end position="58"/>
    </location>
</feature>
<keyword evidence="2" id="KW-0805">Transcription regulation</keyword>
<dbReference type="Pfam" id="PF20239">
    <property type="entry name" value="DUF6596"/>
    <property type="match status" value="1"/>
</dbReference>
<comment type="similarity">
    <text evidence="1">Belongs to the sigma-70 factor family. ECF subfamily.</text>
</comment>
<dbReference type="PANTHER" id="PTHR47756">
    <property type="entry name" value="BLL6612 PROTEIN-RELATED"/>
    <property type="match status" value="1"/>
</dbReference>
<dbReference type="Pfam" id="PF08281">
    <property type="entry name" value="Sigma70_r4_2"/>
    <property type="match status" value="1"/>
</dbReference>
<organism evidence="8 9">
    <name type="scientific">Cryobacterium zongtaii</name>
    <dbReference type="NCBI Taxonomy" id="1259217"/>
    <lineage>
        <taxon>Bacteria</taxon>
        <taxon>Bacillati</taxon>
        <taxon>Actinomycetota</taxon>
        <taxon>Actinomycetes</taxon>
        <taxon>Micrococcales</taxon>
        <taxon>Microbacteriaceae</taxon>
        <taxon>Cryobacterium</taxon>
    </lineage>
</organism>
<dbReference type="GO" id="GO:0016987">
    <property type="term" value="F:sigma factor activity"/>
    <property type="evidence" value="ECO:0007669"/>
    <property type="project" value="UniProtKB-KW"/>
</dbReference>